<feature type="transmembrane region" description="Helical" evidence="11">
    <location>
        <begin position="226"/>
        <end position="249"/>
    </location>
</feature>
<sequence>MKRWLRHHRYALLVALRRLRVQPFSSLSNVLVISLTLAIPIVAASLIVSAQPVLRQIPVSPELTLFLAPGAESGKAAELARRLQADHAEEVLSTRVVTRDQALNSLKADPAWSNALAALPDNPLPDAVVVTLRDSAELAQTAGRLASAWREIDVVDAVQLDSEWVRRLEALLRFGRIGLGLLAAGVALVVLATVFNTVRLQALTQREEIAVARLVGATEAFVRRPFLYLGALTGIAASLIATGLAALALQPLNAALNRLASSYGTQLTVQLPDALSLTLSGCLVAILAALSARWSVTRNTRF</sequence>
<organism evidence="14 15">
    <name type="scientific">Parapusillimonas granuli</name>
    <dbReference type="NCBI Taxonomy" id="380911"/>
    <lineage>
        <taxon>Bacteria</taxon>
        <taxon>Pseudomonadati</taxon>
        <taxon>Pseudomonadota</taxon>
        <taxon>Betaproteobacteria</taxon>
        <taxon>Burkholderiales</taxon>
        <taxon>Alcaligenaceae</taxon>
        <taxon>Parapusillimonas</taxon>
    </lineage>
</organism>
<feature type="domain" description="ABC3 transporter permease C-terminal" evidence="12">
    <location>
        <begin position="181"/>
        <end position="297"/>
    </location>
</feature>
<evidence type="ECO:0000256" key="11">
    <source>
        <dbReference type="SAM" id="Phobius"/>
    </source>
</evidence>
<reference evidence="14 15" key="1">
    <citation type="submission" date="2020-07" db="EMBL/GenBank/DDBJ databases">
        <title>Taxonomic revisions and descriptions of new bacterial species based on genomic comparisons in the high-G+C-content subgroup of the family Alcaligenaceae.</title>
        <authorList>
            <person name="Szabo A."/>
            <person name="Felfoldi T."/>
        </authorList>
    </citation>
    <scope>NUCLEOTIDE SEQUENCE [LARGE SCALE GENOMIC DNA]</scope>
    <source>
        <strain evidence="14 15">LMG 24012</strain>
    </source>
</reference>
<dbReference type="RefSeq" id="WP_180157753.1">
    <property type="nucleotide sequence ID" value="NZ_JACCEM010000010.1"/>
</dbReference>
<dbReference type="Proteomes" id="UP000559809">
    <property type="component" value="Unassembled WGS sequence"/>
</dbReference>
<evidence type="ECO:0000259" key="13">
    <source>
        <dbReference type="Pfam" id="PF18075"/>
    </source>
</evidence>
<keyword evidence="10" id="KW-0997">Cell inner membrane</keyword>
<dbReference type="Pfam" id="PF02687">
    <property type="entry name" value="FtsX"/>
    <property type="match status" value="1"/>
</dbReference>
<dbReference type="InterPro" id="IPR004513">
    <property type="entry name" value="FtsX"/>
</dbReference>
<dbReference type="Gene3D" id="3.30.70.3040">
    <property type="match status" value="1"/>
</dbReference>
<dbReference type="GO" id="GO:0005886">
    <property type="term" value="C:plasma membrane"/>
    <property type="evidence" value="ECO:0007669"/>
    <property type="project" value="UniProtKB-SubCell"/>
</dbReference>
<dbReference type="GO" id="GO:0051301">
    <property type="term" value="P:cell division"/>
    <property type="evidence" value="ECO:0007669"/>
    <property type="project" value="UniProtKB-KW"/>
</dbReference>
<keyword evidence="6 11" id="KW-0812">Transmembrane</keyword>
<accession>A0A853FYF2</accession>
<feature type="transmembrane region" description="Helical" evidence="11">
    <location>
        <begin position="177"/>
        <end position="198"/>
    </location>
</feature>
<comment type="subcellular location">
    <subcellularLocation>
        <location evidence="10">Cell inner membrane</location>
    </subcellularLocation>
    <subcellularLocation>
        <location evidence="1">Cell membrane</location>
        <topology evidence="1">Multi-pass membrane protein</topology>
    </subcellularLocation>
</comment>
<keyword evidence="15" id="KW-1185">Reference proteome</keyword>
<dbReference type="PANTHER" id="PTHR47755:SF1">
    <property type="entry name" value="CELL DIVISION PROTEIN FTSX"/>
    <property type="match status" value="1"/>
</dbReference>
<comment type="similarity">
    <text evidence="2 10">Belongs to the ABC-4 integral membrane protein family. FtsX subfamily.</text>
</comment>
<comment type="caution">
    <text evidence="14">The sequence shown here is derived from an EMBL/GenBank/DDBJ whole genome shotgun (WGS) entry which is preliminary data.</text>
</comment>
<evidence type="ECO:0000256" key="6">
    <source>
        <dbReference type="ARBA" id="ARBA00022692"/>
    </source>
</evidence>
<evidence type="ECO:0000256" key="4">
    <source>
        <dbReference type="ARBA" id="ARBA00022475"/>
    </source>
</evidence>
<feature type="transmembrane region" description="Helical" evidence="11">
    <location>
        <begin position="27"/>
        <end position="48"/>
    </location>
</feature>
<keyword evidence="9 10" id="KW-0131">Cell cycle</keyword>
<evidence type="ECO:0000256" key="9">
    <source>
        <dbReference type="ARBA" id="ARBA00023306"/>
    </source>
</evidence>
<name>A0A853FYF2_9BURK</name>
<dbReference type="Pfam" id="PF18075">
    <property type="entry name" value="FtsX_ECD"/>
    <property type="match status" value="1"/>
</dbReference>
<feature type="domain" description="FtsX extracellular" evidence="13">
    <location>
        <begin position="62"/>
        <end position="156"/>
    </location>
</feature>
<dbReference type="InterPro" id="IPR040690">
    <property type="entry name" value="FtsX_ECD"/>
</dbReference>
<dbReference type="InterPro" id="IPR003838">
    <property type="entry name" value="ABC3_permease_C"/>
</dbReference>
<dbReference type="EMBL" id="JACCEM010000010">
    <property type="protein sequence ID" value="NYT51144.1"/>
    <property type="molecule type" value="Genomic_DNA"/>
</dbReference>
<protein>
    <recommendedName>
        <fullName evidence="3 10">Cell division protein FtsX</fullName>
    </recommendedName>
</protein>
<feature type="transmembrane region" description="Helical" evidence="11">
    <location>
        <begin position="274"/>
        <end position="296"/>
    </location>
</feature>
<gene>
    <name evidence="14" type="ORF">H0A72_17660</name>
</gene>
<evidence type="ECO:0000256" key="7">
    <source>
        <dbReference type="ARBA" id="ARBA00022989"/>
    </source>
</evidence>
<dbReference type="GO" id="GO:0032153">
    <property type="term" value="C:cell division site"/>
    <property type="evidence" value="ECO:0007669"/>
    <property type="project" value="TreeGrafter"/>
</dbReference>
<dbReference type="PANTHER" id="PTHR47755">
    <property type="entry name" value="CELL DIVISION PROTEIN FTSX"/>
    <property type="match status" value="1"/>
</dbReference>
<evidence type="ECO:0000313" key="14">
    <source>
        <dbReference type="EMBL" id="NYT51144.1"/>
    </source>
</evidence>
<evidence type="ECO:0000256" key="1">
    <source>
        <dbReference type="ARBA" id="ARBA00004651"/>
    </source>
</evidence>
<keyword evidence="5 10" id="KW-0132">Cell division</keyword>
<evidence type="ECO:0000256" key="8">
    <source>
        <dbReference type="ARBA" id="ARBA00023136"/>
    </source>
</evidence>
<evidence type="ECO:0000256" key="3">
    <source>
        <dbReference type="ARBA" id="ARBA00021907"/>
    </source>
</evidence>
<keyword evidence="7 11" id="KW-1133">Transmembrane helix</keyword>
<keyword evidence="8 10" id="KW-0472">Membrane</keyword>
<proteinExistence type="inferred from homology"/>
<evidence type="ECO:0000313" key="15">
    <source>
        <dbReference type="Proteomes" id="UP000559809"/>
    </source>
</evidence>
<dbReference type="AlphaFoldDB" id="A0A853FYF2"/>
<keyword evidence="4 10" id="KW-1003">Cell membrane</keyword>
<evidence type="ECO:0000256" key="2">
    <source>
        <dbReference type="ARBA" id="ARBA00007379"/>
    </source>
</evidence>
<dbReference type="PIRSF" id="PIRSF003097">
    <property type="entry name" value="FtsX"/>
    <property type="match status" value="1"/>
</dbReference>
<evidence type="ECO:0000259" key="12">
    <source>
        <dbReference type="Pfam" id="PF02687"/>
    </source>
</evidence>
<evidence type="ECO:0000256" key="10">
    <source>
        <dbReference type="PIRNR" id="PIRNR003097"/>
    </source>
</evidence>
<evidence type="ECO:0000256" key="5">
    <source>
        <dbReference type="ARBA" id="ARBA00022618"/>
    </source>
</evidence>
<comment type="function">
    <text evidence="10">Part of the ABC transporter FtsEX involved in cellular division.</text>
</comment>